<sequence length="328" mass="34039">MKRLPVTLNSAVASGPKVVALGGGHGLASTLTALRRMTDQITAVVGVADDGGSSGRLRSEFGILPPGDLRMALAALCGDDTWGRTWQRVIQHRFSGVGELGGHSLGNLLITALWEETGDPVIGLEWLGALLEAQGRVLPCSVQPLEIVAQVQGINAHAPDGITEVRGQVEVASTPGKVVSVTLEPARPIACPEAISAMAVADAIVLGPGSWFTSVLPHLLIPDLAQAIIESPAKRIVVLNLAPYADQETAGIPVAEHLEFLRAAAPALRLDAVIADPHHVDDLGQLHAACSTFGAELIVEPVAHSGGRHPGSHDPDRLSAALRSALLG</sequence>
<dbReference type="CDD" id="cd07187">
    <property type="entry name" value="YvcK_like"/>
    <property type="match status" value="1"/>
</dbReference>
<evidence type="ECO:0000256" key="1">
    <source>
        <dbReference type="ARBA" id="ARBA00022490"/>
    </source>
</evidence>
<protein>
    <submittedName>
        <fullName evidence="2">Unannotated protein</fullName>
    </submittedName>
</protein>
<dbReference type="PANTHER" id="PTHR30135">
    <property type="entry name" value="UNCHARACTERIZED PROTEIN YVCK-RELATED"/>
    <property type="match status" value="1"/>
</dbReference>
<dbReference type="InterPro" id="IPR010119">
    <property type="entry name" value="Gluconeogen_factor"/>
</dbReference>
<dbReference type="GO" id="GO:0043743">
    <property type="term" value="F:LPPG:FO 2-phospho-L-lactate transferase activity"/>
    <property type="evidence" value="ECO:0007669"/>
    <property type="project" value="InterPro"/>
</dbReference>
<dbReference type="PANTHER" id="PTHR30135:SF3">
    <property type="entry name" value="GLUCONEOGENESIS FACTOR-RELATED"/>
    <property type="match status" value="1"/>
</dbReference>
<dbReference type="Gene3D" id="3.40.50.10680">
    <property type="entry name" value="CofD-like domains"/>
    <property type="match status" value="1"/>
</dbReference>
<proteinExistence type="inferred from homology"/>
<reference evidence="2" key="1">
    <citation type="submission" date="2020-05" db="EMBL/GenBank/DDBJ databases">
        <authorList>
            <person name="Chiriac C."/>
            <person name="Salcher M."/>
            <person name="Ghai R."/>
            <person name="Kavagutti S V."/>
        </authorList>
    </citation>
    <scope>NUCLEOTIDE SEQUENCE</scope>
</reference>
<dbReference type="NCBIfam" id="TIGR01826">
    <property type="entry name" value="CofD_related"/>
    <property type="match status" value="1"/>
</dbReference>
<accession>A0A6J6IUQ5</accession>
<organism evidence="2">
    <name type="scientific">freshwater metagenome</name>
    <dbReference type="NCBI Taxonomy" id="449393"/>
    <lineage>
        <taxon>unclassified sequences</taxon>
        <taxon>metagenomes</taxon>
        <taxon>ecological metagenomes</taxon>
    </lineage>
</organism>
<dbReference type="EMBL" id="CAEZVB010000082">
    <property type="protein sequence ID" value="CAB4628417.1"/>
    <property type="molecule type" value="Genomic_DNA"/>
</dbReference>
<dbReference type="InterPro" id="IPR002882">
    <property type="entry name" value="CofD"/>
</dbReference>
<name>A0A6J6IUQ5_9ZZZZ</name>
<keyword evidence="1" id="KW-0963">Cytoplasm</keyword>
<evidence type="ECO:0000313" key="2">
    <source>
        <dbReference type="EMBL" id="CAB4628417.1"/>
    </source>
</evidence>
<dbReference type="SUPFAM" id="SSF142338">
    <property type="entry name" value="CofD-like"/>
    <property type="match status" value="1"/>
</dbReference>
<dbReference type="HAMAP" id="MF_00973">
    <property type="entry name" value="Gluconeogen_factor"/>
    <property type="match status" value="1"/>
</dbReference>
<gene>
    <name evidence="2" type="ORF">UFOPK1908_01321</name>
</gene>
<dbReference type="Pfam" id="PF01933">
    <property type="entry name" value="CofD"/>
    <property type="match status" value="1"/>
</dbReference>
<dbReference type="InterPro" id="IPR038136">
    <property type="entry name" value="CofD-like_dom_sf"/>
</dbReference>
<dbReference type="AlphaFoldDB" id="A0A6J6IUQ5"/>